<dbReference type="EMBL" id="CP104694">
    <property type="protein sequence ID" value="UXI69281.1"/>
    <property type="molecule type" value="Genomic_DNA"/>
</dbReference>
<proteinExistence type="predicted"/>
<sequence>MLQDVAVEEFEALLGQQIRISSEGHERLLQLKEVKRLQNPSPRPTPPFSVVLRDVGVDRHFSQGIYSLDLPPRGTLDLFIVPIGPDGTGMCYEITFN</sequence>
<dbReference type="InterPro" id="IPR054209">
    <property type="entry name" value="DUF6916"/>
</dbReference>
<evidence type="ECO:0000313" key="3">
    <source>
        <dbReference type="Proteomes" id="UP001064632"/>
    </source>
</evidence>
<evidence type="ECO:0000313" key="2">
    <source>
        <dbReference type="EMBL" id="UXI69281.1"/>
    </source>
</evidence>
<feature type="domain" description="DUF6916" evidence="1">
    <location>
        <begin position="7"/>
        <end position="96"/>
    </location>
</feature>
<evidence type="ECO:0000259" key="1">
    <source>
        <dbReference type="Pfam" id="PF21880"/>
    </source>
</evidence>
<dbReference type="Pfam" id="PF21880">
    <property type="entry name" value="DUF6916"/>
    <property type="match status" value="1"/>
</dbReference>
<gene>
    <name evidence="2" type="ORF">N4264_06430</name>
</gene>
<name>A0ABY6BL25_9GAMM</name>
<dbReference type="RefSeq" id="WP_261696239.1">
    <property type="nucleotide sequence ID" value="NZ_CP104694.1"/>
</dbReference>
<protein>
    <recommendedName>
        <fullName evidence="1">DUF6916 domain-containing protein</fullName>
    </recommendedName>
</protein>
<accession>A0ABY6BL25</accession>
<keyword evidence="3" id="KW-1185">Reference proteome</keyword>
<reference evidence="2" key="1">
    <citation type="submission" date="2022-09" db="EMBL/GenBank/DDBJ databases">
        <title>Tahibacter sp. nov., isolated from a fresh water.</title>
        <authorList>
            <person name="Baek J.H."/>
            <person name="Lee J.K."/>
            <person name="Kim J.M."/>
            <person name="Jeon C.O."/>
        </authorList>
    </citation>
    <scope>NUCLEOTIDE SEQUENCE</scope>
    <source>
        <strain evidence="2">W38</strain>
    </source>
</reference>
<organism evidence="2 3">
    <name type="scientific">Tahibacter amnicola</name>
    <dbReference type="NCBI Taxonomy" id="2976241"/>
    <lineage>
        <taxon>Bacteria</taxon>
        <taxon>Pseudomonadati</taxon>
        <taxon>Pseudomonadota</taxon>
        <taxon>Gammaproteobacteria</taxon>
        <taxon>Lysobacterales</taxon>
        <taxon>Rhodanobacteraceae</taxon>
        <taxon>Tahibacter</taxon>
    </lineage>
</organism>
<dbReference type="Proteomes" id="UP001064632">
    <property type="component" value="Chromosome"/>
</dbReference>